<dbReference type="InterPro" id="IPR052929">
    <property type="entry name" value="RNase_H-like_EbsB-rel"/>
</dbReference>
<name>A0ABR0R4Z3_GOSAR</name>
<comment type="caution">
    <text evidence="2">The sequence shown here is derived from an EMBL/GenBank/DDBJ whole genome shotgun (WGS) entry which is preliminary data.</text>
</comment>
<evidence type="ECO:0000313" key="3">
    <source>
        <dbReference type="Proteomes" id="UP001358586"/>
    </source>
</evidence>
<dbReference type="InterPro" id="IPR036397">
    <property type="entry name" value="RNaseH_sf"/>
</dbReference>
<dbReference type="InterPro" id="IPR044730">
    <property type="entry name" value="RNase_H-like_dom_plant"/>
</dbReference>
<dbReference type="SUPFAM" id="SSF53098">
    <property type="entry name" value="Ribonuclease H-like"/>
    <property type="match status" value="1"/>
</dbReference>
<evidence type="ECO:0000313" key="2">
    <source>
        <dbReference type="EMBL" id="KAK5846640.1"/>
    </source>
</evidence>
<feature type="domain" description="RNase H type-1" evidence="1">
    <location>
        <begin position="12"/>
        <end position="117"/>
    </location>
</feature>
<gene>
    <name evidence="2" type="ORF">PVK06_002936</name>
</gene>
<reference evidence="2 3" key="1">
    <citation type="submission" date="2023-03" db="EMBL/GenBank/DDBJ databases">
        <title>WGS of Gossypium arboreum.</title>
        <authorList>
            <person name="Yu D."/>
        </authorList>
    </citation>
    <scope>NUCLEOTIDE SEQUENCE [LARGE SCALE GENOMIC DNA]</scope>
    <source>
        <tissue evidence="2">Leaf</tissue>
    </source>
</reference>
<dbReference type="InterPro" id="IPR002156">
    <property type="entry name" value="RNaseH_domain"/>
</dbReference>
<sequence>MTFQAMSKVSILKALAGNERGQIIGASTYPHAAVVNAFVAETRASEWAIVLAINLGFRRVQIKCDSLTVIKKVNSYNVDCSILSPIITDIKYKLGFFMEITFHHARRDANATAHVLA</sequence>
<dbReference type="Pfam" id="PF13456">
    <property type="entry name" value="RVT_3"/>
    <property type="match status" value="1"/>
</dbReference>
<dbReference type="CDD" id="cd06222">
    <property type="entry name" value="RNase_H_like"/>
    <property type="match status" value="1"/>
</dbReference>
<dbReference type="InterPro" id="IPR012337">
    <property type="entry name" value="RNaseH-like_sf"/>
</dbReference>
<protein>
    <recommendedName>
        <fullName evidence="1">RNase H type-1 domain-containing protein</fullName>
    </recommendedName>
</protein>
<dbReference type="PANTHER" id="PTHR47074">
    <property type="entry name" value="BNAC02G40300D PROTEIN"/>
    <property type="match status" value="1"/>
</dbReference>
<evidence type="ECO:0000259" key="1">
    <source>
        <dbReference type="Pfam" id="PF13456"/>
    </source>
</evidence>
<proteinExistence type="predicted"/>
<organism evidence="2 3">
    <name type="scientific">Gossypium arboreum</name>
    <name type="common">Tree cotton</name>
    <name type="synonym">Gossypium nanking</name>
    <dbReference type="NCBI Taxonomy" id="29729"/>
    <lineage>
        <taxon>Eukaryota</taxon>
        <taxon>Viridiplantae</taxon>
        <taxon>Streptophyta</taxon>
        <taxon>Embryophyta</taxon>
        <taxon>Tracheophyta</taxon>
        <taxon>Spermatophyta</taxon>
        <taxon>Magnoliopsida</taxon>
        <taxon>eudicotyledons</taxon>
        <taxon>Gunneridae</taxon>
        <taxon>Pentapetalae</taxon>
        <taxon>rosids</taxon>
        <taxon>malvids</taxon>
        <taxon>Malvales</taxon>
        <taxon>Malvaceae</taxon>
        <taxon>Malvoideae</taxon>
        <taxon>Gossypium</taxon>
    </lineage>
</organism>
<accession>A0ABR0R4Z3</accession>
<dbReference type="Proteomes" id="UP001358586">
    <property type="component" value="Chromosome 1"/>
</dbReference>
<dbReference type="EMBL" id="JARKNE010000001">
    <property type="protein sequence ID" value="KAK5846640.1"/>
    <property type="molecule type" value="Genomic_DNA"/>
</dbReference>
<dbReference type="PANTHER" id="PTHR47074:SF61">
    <property type="entry name" value="RNASE H TYPE-1 DOMAIN-CONTAINING PROTEIN"/>
    <property type="match status" value="1"/>
</dbReference>
<dbReference type="Gene3D" id="3.30.420.10">
    <property type="entry name" value="Ribonuclease H-like superfamily/Ribonuclease H"/>
    <property type="match status" value="1"/>
</dbReference>
<keyword evidence="3" id="KW-1185">Reference proteome</keyword>